<comment type="caution">
    <text evidence="1">The sequence shown here is derived from an EMBL/GenBank/DDBJ whole genome shotgun (WGS) entry which is preliminary data.</text>
</comment>
<sequence>MMWIDRRRLLQGLAVLPVLGAPAAALLQPRLRDGAAPRFIADARMPGARALAATAGGQGLPFADPQGEIVTYFLGEGAAWLRTPGPIVGLTSYTDMMLMRDLARQAGRPLYHAVIDDKAGASGGGLAPAQARLLATLRDAPAARGQPRAFVWLV</sequence>
<evidence type="ECO:0000313" key="2">
    <source>
        <dbReference type="Proteomes" id="UP001138540"/>
    </source>
</evidence>
<evidence type="ECO:0000313" key="1">
    <source>
        <dbReference type="EMBL" id="MBB5985103.1"/>
    </source>
</evidence>
<accession>A0ABR6NF12</accession>
<reference evidence="1 2" key="1">
    <citation type="submission" date="2020-08" db="EMBL/GenBank/DDBJ databases">
        <title>Exploring microbial biodiversity for novel pathways involved in the catabolism of aromatic compounds derived from lignin.</title>
        <authorList>
            <person name="Elkins J."/>
        </authorList>
    </citation>
    <scope>NUCLEOTIDE SEQUENCE [LARGE SCALE GENOMIC DNA]</scope>
    <source>
        <strain evidence="1 2">B1D3A</strain>
    </source>
</reference>
<dbReference type="EMBL" id="JACHKA010000001">
    <property type="protein sequence ID" value="MBB5985103.1"/>
    <property type="molecule type" value="Genomic_DNA"/>
</dbReference>
<keyword evidence="2" id="KW-1185">Reference proteome</keyword>
<dbReference type="Proteomes" id="UP001138540">
    <property type="component" value="Unassembled WGS sequence"/>
</dbReference>
<gene>
    <name evidence="1" type="ORF">HNP60_001077</name>
</gene>
<protein>
    <submittedName>
        <fullName evidence="1">Uncharacterized protein</fullName>
    </submittedName>
</protein>
<organism evidence="1 2">
    <name type="scientific">Sphingobium lignivorans</name>
    <dbReference type="NCBI Taxonomy" id="2735886"/>
    <lineage>
        <taxon>Bacteria</taxon>
        <taxon>Pseudomonadati</taxon>
        <taxon>Pseudomonadota</taxon>
        <taxon>Alphaproteobacteria</taxon>
        <taxon>Sphingomonadales</taxon>
        <taxon>Sphingomonadaceae</taxon>
        <taxon>Sphingobium</taxon>
    </lineage>
</organism>
<proteinExistence type="predicted"/>
<name>A0ABR6NF12_9SPHN</name>
<dbReference type="PROSITE" id="PS51318">
    <property type="entry name" value="TAT"/>
    <property type="match status" value="1"/>
</dbReference>
<dbReference type="InterPro" id="IPR006311">
    <property type="entry name" value="TAT_signal"/>
</dbReference>
<dbReference type="RefSeq" id="WP_184151052.1">
    <property type="nucleotide sequence ID" value="NZ_JACHKA010000001.1"/>
</dbReference>